<organism evidence="2 3">
    <name type="scientific">Halomarina salina</name>
    <dbReference type="NCBI Taxonomy" id="1872699"/>
    <lineage>
        <taxon>Archaea</taxon>
        <taxon>Methanobacteriati</taxon>
        <taxon>Methanobacteriota</taxon>
        <taxon>Stenosarchaea group</taxon>
        <taxon>Halobacteria</taxon>
        <taxon>Halobacteriales</taxon>
        <taxon>Natronomonadaceae</taxon>
        <taxon>Halomarina</taxon>
    </lineage>
</organism>
<feature type="transmembrane region" description="Helical" evidence="1">
    <location>
        <begin position="128"/>
        <end position="149"/>
    </location>
</feature>
<keyword evidence="1" id="KW-0472">Membrane</keyword>
<dbReference type="Pfam" id="PF11667">
    <property type="entry name" value="DUF3267"/>
    <property type="match status" value="1"/>
</dbReference>
<comment type="caution">
    <text evidence="2">The sequence shown here is derived from an EMBL/GenBank/DDBJ whole genome shotgun (WGS) entry which is preliminary data.</text>
</comment>
<dbReference type="InterPro" id="IPR021683">
    <property type="entry name" value="DUF3267"/>
</dbReference>
<feature type="transmembrane region" description="Helical" evidence="1">
    <location>
        <begin position="96"/>
        <end position="116"/>
    </location>
</feature>
<evidence type="ECO:0000313" key="3">
    <source>
        <dbReference type="Proteomes" id="UP001596099"/>
    </source>
</evidence>
<keyword evidence="1" id="KW-1133">Transmembrane helix</keyword>
<dbReference type="AlphaFoldDB" id="A0ABD5RJ44"/>
<keyword evidence="3" id="KW-1185">Reference proteome</keyword>
<gene>
    <name evidence="2" type="ORF">ACFPYI_04560</name>
</gene>
<dbReference type="EMBL" id="JBHSQH010000001">
    <property type="protein sequence ID" value="MFC5970597.1"/>
    <property type="molecule type" value="Genomic_DNA"/>
</dbReference>
<protein>
    <submittedName>
        <fullName evidence="2">DUF3267 domain-containing protein</fullName>
    </submittedName>
</protein>
<feature type="transmembrane region" description="Helical" evidence="1">
    <location>
        <begin position="57"/>
        <end position="84"/>
    </location>
</feature>
<accession>A0ABD5RJ44</accession>
<dbReference type="Proteomes" id="UP001596099">
    <property type="component" value="Unassembled WGS sequence"/>
</dbReference>
<reference evidence="2 3" key="1">
    <citation type="journal article" date="2019" name="Int. J. Syst. Evol. Microbiol.">
        <title>The Global Catalogue of Microorganisms (GCM) 10K type strain sequencing project: providing services to taxonomists for standard genome sequencing and annotation.</title>
        <authorList>
            <consortium name="The Broad Institute Genomics Platform"/>
            <consortium name="The Broad Institute Genome Sequencing Center for Infectious Disease"/>
            <person name="Wu L."/>
            <person name="Ma J."/>
        </authorList>
    </citation>
    <scope>NUCLEOTIDE SEQUENCE [LARGE SCALE GENOMIC DNA]</scope>
    <source>
        <strain evidence="2 3">CGMCC 1.12543</strain>
    </source>
</reference>
<feature type="transmembrane region" description="Helical" evidence="1">
    <location>
        <begin position="155"/>
        <end position="180"/>
    </location>
</feature>
<evidence type="ECO:0000256" key="1">
    <source>
        <dbReference type="SAM" id="Phobius"/>
    </source>
</evidence>
<evidence type="ECO:0000313" key="2">
    <source>
        <dbReference type="EMBL" id="MFC5970597.1"/>
    </source>
</evidence>
<dbReference type="RefSeq" id="WP_247420122.1">
    <property type="nucleotide sequence ID" value="NZ_JALLGW010000002.1"/>
</dbReference>
<proteinExistence type="predicted"/>
<keyword evidence="1" id="KW-0812">Transmembrane</keyword>
<name>A0ABD5RJ44_9EURY</name>
<sequence length="216" mass="22917">MPTRPVFSGFAVPYEFTYPQTLLQVVSLVGFVVGGVGALVLAAWLRGGEVTVTFGQSIAGLGVWGGVALGLLGLVVAFVGTLVVHEAVHGVVARALGYRVTFGVAHLGTLLYAAYAGTFEQRVTRRDLALTAVAPLVVITLGCALALAVVPDWLVVPFVVALIVNTSGVAGDLYLLYYLLRVPRGSLFYDVSVDEMLVYEPASDRRPSADRNRHSL</sequence>
<feature type="transmembrane region" description="Helical" evidence="1">
    <location>
        <begin position="22"/>
        <end position="45"/>
    </location>
</feature>